<dbReference type="RefSeq" id="WP_080024279.1">
    <property type="nucleotide sequence ID" value="NZ_LTAY01000111.1"/>
</dbReference>
<feature type="transmembrane region" description="Helical" evidence="1">
    <location>
        <begin position="43"/>
        <end position="64"/>
    </location>
</feature>
<evidence type="ECO:0008006" key="4">
    <source>
        <dbReference type="Google" id="ProtNLM"/>
    </source>
</evidence>
<proteinExistence type="predicted"/>
<gene>
    <name evidence="2" type="ORF">CLTHE_32060</name>
</gene>
<keyword evidence="1" id="KW-0472">Membrane</keyword>
<feature type="transmembrane region" description="Helical" evidence="1">
    <location>
        <begin position="12"/>
        <end position="31"/>
    </location>
</feature>
<evidence type="ECO:0000256" key="1">
    <source>
        <dbReference type="SAM" id="Phobius"/>
    </source>
</evidence>
<keyword evidence="1" id="KW-1133">Transmembrane helix</keyword>
<dbReference type="EMBL" id="LTAY01000111">
    <property type="protein sequence ID" value="OPX44682.1"/>
    <property type="molecule type" value="Genomic_DNA"/>
</dbReference>
<protein>
    <recommendedName>
        <fullName evidence="4">DUF3021 domain-containing protein</fullName>
    </recommendedName>
</protein>
<feature type="transmembrane region" description="Helical" evidence="1">
    <location>
        <begin position="76"/>
        <end position="95"/>
    </location>
</feature>
<keyword evidence="1" id="KW-0812">Transmembrane</keyword>
<accession>A0A1V4SLB7</accession>
<comment type="caution">
    <text evidence="2">The sequence shown here is derived from an EMBL/GenBank/DDBJ whole genome shotgun (WGS) entry which is preliminary data.</text>
</comment>
<dbReference type="InterPro" id="IPR021560">
    <property type="entry name" value="DUF3021"/>
</dbReference>
<name>A0A1V4SLB7_9CLOT</name>
<evidence type="ECO:0000313" key="2">
    <source>
        <dbReference type="EMBL" id="OPX44682.1"/>
    </source>
</evidence>
<reference evidence="2 3" key="1">
    <citation type="submission" date="2016-02" db="EMBL/GenBank/DDBJ databases">
        <title>Genome sequence of Clostridium thermobutyricum DSM 4928.</title>
        <authorList>
            <person name="Poehlein A."/>
            <person name="Daniel R."/>
        </authorList>
    </citation>
    <scope>NUCLEOTIDE SEQUENCE [LARGE SCALE GENOMIC DNA]</scope>
    <source>
        <strain evidence="2 3">DSM 4928</strain>
    </source>
</reference>
<evidence type="ECO:0000313" key="3">
    <source>
        <dbReference type="Proteomes" id="UP000191448"/>
    </source>
</evidence>
<dbReference type="Proteomes" id="UP000191448">
    <property type="component" value="Unassembled WGS sequence"/>
</dbReference>
<dbReference type="AlphaFoldDB" id="A0A1V4SLB7"/>
<feature type="transmembrane region" description="Helical" evidence="1">
    <location>
        <begin position="101"/>
        <end position="122"/>
    </location>
</feature>
<sequence length="144" mass="15922">MIKIIFKKGLVGAILSLVAIISMMLGVLVMAGINQITIQISEIIKYTFIIMGAGFIISSSTIIFSVKNMSLLAKGVIHLIITLLILKGSIMYLGILNEDYLLQAIFISLYIIVSAICLTFIISENKTDVKMINERLKVIQKIKD</sequence>
<organism evidence="2 3">
    <name type="scientific">Clostridium thermobutyricum DSM 4928</name>
    <dbReference type="NCBI Taxonomy" id="1121339"/>
    <lineage>
        <taxon>Bacteria</taxon>
        <taxon>Bacillati</taxon>
        <taxon>Bacillota</taxon>
        <taxon>Clostridia</taxon>
        <taxon>Eubacteriales</taxon>
        <taxon>Clostridiaceae</taxon>
        <taxon>Clostridium</taxon>
    </lineage>
</organism>
<dbReference type="Pfam" id="PF11457">
    <property type="entry name" value="DUF3021"/>
    <property type="match status" value="1"/>
</dbReference>